<dbReference type="PANTHER" id="PTHR13178:SF0">
    <property type="entry name" value="NADH DEHYDROGENASE [UBIQUINONE] 1 BETA SUBCOMPLEX SUBUNIT 5, MITOCHONDRIAL"/>
    <property type="match status" value="1"/>
</dbReference>
<keyword evidence="8 17" id="KW-0812">Transmembrane</keyword>
<dbReference type="GO" id="GO:0005743">
    <property type="term" value="C:mitochondrial inner membrane"/>
    <property type="evidence" value="ECO:0007669"/>
    <property type="project" value="UniProtKB-SubCell"/>
</dbReference>
<evidence type="ECO:0000256" key="7">
    <source>
        <dbReference type="ARBA" id="ARBA00022660"/>
    </source>
</evidence>
<dbReference type="Pfam" id="PF09781">
    <property type="entry name" value="NDUF_B5"/>
    <property type="match status" value="1"/>
</dbReference>
<accession>A0A4Z2CNS2</accession>
<dbReference type="AlphaFoldDB" id="A0A4Z2CNS2"/>
<keyword evidence="19" id="KW-1185">Reference proteome</keyword>
<evidence type="ECO:0000256" key="1">
    <source>
        <dbReference type="ARBA" id="ARBA00003195"/>
    </source>
</evidence>
<evidence type="ECO:0000256" key="13">
    <source>
        <dbReference type="ARBA" id="ARBA00023128"/>
    </source>
</evidence>
<evidence type="ECO:0000256" key="2">
    <source>
        <dbReference type="ARBA" id="ARBA00004434"/>
    </source>
</evidence>
<evidence type="ECO:0000256" key="17">
    <source>
        <dbReference type="SAM" id="Phobius"/>
    </source>
</evidence>
<evidence type="ECO:0000256" key="9">
    <source>
        <dbReference type="ARBA" id="ARBA00022792"/>
    </source>
</evidence>
<dbReference type="OrthoDB" id="9995605at2759"/>
<evidence type="ECO:0000256" key="3">
    <source>
        <dbReference type="ARBA" id="ARBA00007152"/>
    </source>
</evidence>
<evidence type="ECO:0000256" key="8">
    <source>
        <dbReference type="ARBA" id="ARBA00022692"/>
    </source>
</evidence>
<evidence type="ECO:0000256" key="10">
    <source>
        <dbReference type="ARBA" id="ARBA00022946"/>
    </source>
</evidence>
<dbReference type="InterPro" id="IPR019173">
    <property type="entry name" value="NADH_UbQ_OxRdtase_B5_su"/>
</dbReference>
<comment type="similarity">
    <text evidence="3">Belongs to the complex I NDUFB5 subunit family.</text>
</comment>
<comment type="function">
    <text evidence="1">Accessory subunit of the mitochondrial membrane respiratory chain NADH dehydrogenase (Complex I), that is believed not to be involved in catalysis. Complex I functions in the transfer of electrons from NADH to the respiratory chain. The immediate electron acceptor for the enzyme is believed to be ubiquinone.</text>
</comment>
<reference evidence="18 19" key="1">
    <citation type="submission" date="2019-03" db="EMBL/GenBank/DDBJ databases">
        <title>An improved genome assembly of the fluke Schistosoma japonicum.</title>
        <authorList>
            <person name="Hu W."/>
            <person name="Luo F."/>
            <person name="Yin M."/>
            <person name="Mo X."/>
            <person name="Sun C."/>
            <person name="Wu Q."/>
            <person name="Zhu B."/>
            <person name="Xiang M."/>
            <person name="Wang J."/>
            <person name="Wang Y."/>
            <person name="Zhang T."/>
            <person name="Xu B."/>
            <person name="Zheng H."/>
            <person name="Feng Z."/>
        </authorList>
    </citation>
    <scope>NUCLEOTIDE SEQUENCE [LARGE SCALE GENOMIC DNA]</scope>
    <source>
        <strain evidence="18">HuSjv2</strain>
        <tissue evidence="18">Worms</tissue>
    </source>
</reference>
<sequence length="216" mass="25340">MYFFLRSAASLSTGHINPQFISSRGHALVKHFSVYKFAPTKTTLPPLVSTLISRSSSHERTIPRRGSDYMLRVFVDRLHFYFMLGFIPTFLFVFIVNVFIGPAELTDIPEGYEPRQWEYHRVSFCVHIIHFQHPITRFIAKYMAVHPQKAYEITLANLNDLRVSKQLVEEERWFRNSQLEHGDFRGWYFVPVNPTGVNRSFERLLQDQEAGQLVSR</sequence>
<gene>
    <name evidence="18" type="ORF">EWB00_008813</name>
</gene>
<keyword evidence="11" id="KW-0249">Electron transport</keyword>
<keyword evidence="9" id="KW-0999">Mitochondrion inner membrane</keyword>
<dbReference type="Proteomes" id="UP000311919">
    <property type="component" value="Unassembled WGS sequence"/>
</dbReference>
<evidence type="ECO:0000256" key="4">
    <source>
        <dbReference type="ARBA" id="ARBA00011533"/>
    </source>
</evidence>
<evidence type="ECO:0000313" key="18">
    <source>
        <dbReference type="EMBL" id="TNN05871.1"/>
    </source>
</evidence>
<comment type="subunit">
    <text evidence="4">Complex I is composed of 45 different subunits.</text>
</comment>
<dbReference type="STRING" id="6182.A0A4Z2CNS2"/>
<keyword evidence="14 17" id="KW-0472">Membrane</keyword>
<comment type="caution">
    <text evidence="18">The sequence shown here is derived from an EMBL/GenBank/DDBJ whole genome shotgun (WGS) entry which is preliminary data.</text>
</comment>
<evidence type="ECO:0000256" key="15">
    <source>
        <dbReference type="ARBA" id="ARBA00032395"/>
    </source>
</evidence>
<evidence type="ECO:0000256" key="12">
    <source>
        <dbReference type="ARBA" id="ARBA00022989"/>
    </source>
</evidence>
<evidence type="ECO:0000256" key="16">
    <source>
        <dbReference type="ARBA" id="ARBA00032550"/>
    </source>
</evidence>
<feature type="transmembrane region" description="Helical" evidence="17">
    <location>
        <begin position="80"/>
        <end position="100"/>
    </location>
</feature>
<evidence type="ECO:0000256" key="5">
    <source>
        <dbReference type="ARBA" id="ARBA00015175"/>
    </source>
</evidence>
<proteinExistence type="inferred from homology"/>
<evidence type="ECO:0000256" key="11">
    <source>
        <dbReference type="ARBA" id="ARBA00022982"/>
    </source>
</evidence>
<keyword evidence="13" id="KW-0496">Mitochondrion</keyword>
<name>A0A4Z2CNS2_SCHJA</name>
<organism evidence="18 19">
    <name type="scientific">Schistosoma japonicum</name>
    <name type="common">Blood fluke</name>
    <dbReference type="NCBI Taxonomy" id="6182"/>
    <lineage>
        <taxon>Eukaryota</taxon>
        <taxon>Metazoa</taxon>
        <taxon>Spiralia</taxon>
        <taxon>Lophotrochozoa</taxon>
        <taxon>Platyhelminthes</taxon>
        <taxon>Trematoda</taxon>
        <taxon>Digenea</taxon>
        <taxon>Strigeidida</taxon>
        <taxon>Schistosomatoidea</taxon>
        <taxon>Schistosomatidae</taxon>
        <taxon>Schistosoma</taxon>
    </lineage>
</organism>
<evidence type="ECO:0000256" key="14">
    <source>
        <dbReference type="ARBA" id="ARBA00023136"/>
    </source>
</evidence>
<keyword evidence="7" id="KW-0679">Respiratory chain</keyword>
<dbReference type="PANTHER" id="PTHR13178">
    <property type="entry name" value="NADH-UBIQUINONE OXIDOREDUCTASE SGDH SUBUNIT"/>
    <property type="match status" value="1"/>
</dbReference>
<keyword evidence="10" id="KW-0809">Transit peptide</keyword>
<evidence type="ECO:0000256" key="6">
    <source>
        <dbReference type="ARBA" id="ARBA00022448"/>
    </source>
</evidence>
<keyword evidence="6" id="KW-0813">Transport</keyword>
<comment type="subcellular location">
    <subcellularLocation>
        <location evidence="2">Mitochondrion inner membrane</location>
        <topology evidence="2">Single-pass membrane protein</topology>
    </subcellularLocation>
</comment>
<keyword evidence="18" id="KW-0830">Ubiquinone</keyword>
<evidence type="ECO:0000313" key="19">
    <source>
        <dbReference type="Proteomes" id="UP000311919"/>
    </source>
</evidence>
<protein>
    <recommendedName>
        <fullName evidence="5">NADH dehydrogenase [ubiquinone] 1 beta subcomplex subunit 5, mitochondrial</fullName>
    </recommendedName>
    <alternativeName>
        <fullName evidence="16">Complex I-SGDH</fullName>
    </alternativeName>
    <alternativeName>
        <fullName evidence="15">NADH-ubiquinone oxidoreductase SGDH subunit</fullName>
    </alternativeName>
</protein>
<dbReference type="EMBL" id="SKCS01000496">
    <property type="protein sequence ID" value="TNN05871.1"/>
    <property type="molecule type" value="Genomic_DNA"/>
</dbReference>
<keyword evidence="12 17" id="KW-1133">Transmembrane helix</keyword>